<dbReference type="Proteomes" id="UP000693946">
    <property type="component" value="Linkage Group LG9"/>
</dbReference>
<evidence type="ECO:0000256" key="5">
    <source>
        <dbReference type="ARBA" id="ARBA00023163"/>
    </source>
</evidence>
<keyword evidence="10" id="KW-1185">Reference proteome</keyword>
<dbReference type="GO" id="GO:0042981">
    <property type="term" value="P:regulation of apoptotic process"/>
    <property type="evidence" value="ECO:0007669"/>
    <property type="project" value="InterPro"/>
</dbReference>
<feature type="domain" description="DED" evidence="8">
    <location>
        <begin position="138"/>
        <end position="261"/>
    </location>
</feature>
<dbReference type="FunFam" id="1.10.533.10:FF:000097">
    <property type="entry name" value="Death effector domain-containing 1"/>
    <property type="match status" value="1"/>
</dbReference>
<keyword evidence="6" id="KW-0539">Nucleus</keyword>
<evidence type="ECO:0000259" key="8">
    <source>
        <dbReference type="PROSITE" id="PS50168"/>
    </source>
</evidence>
<evidence type="ECO:0000256" key="6">
    <source>
        <dbReference type="ARBA" id="ARBA00023242"/>
    </source>
</evidence>
<comment type="subcellular location">
    <subcellularLocation>
        <location evidence="1">Nucleus</location>
    </subcellularLocation>
</comment>
<gene>
    <name evidence="9" type="ORF">JOB18_038316</name>
</gene>
<keyword evidence="3" id="KW-0805">Transcription regulation</keyword>
<proteinExistence type="predicted"/>
<keyword evidence="4 9" id="KW-0238">DNA-binding</keyword>
<dbReference type="AlphaFoldDB" id="A0AAV6PTA8"/>
<dbReference type="GO" id="GO:0008625">
    <property type="term" value="P:extrinsic apoptotic signaling pathway via death domain receptors"/>
    <property type="evidence" value="ECO:0007669"/>
    <property type="project" value="TreeGrafter"/>
</dbReference>
<dbReference type="InterPro" id="IPR049341">
    <property type="entry name" value="TRADD-like_N"/>
</dbReference>
<dbReference type="PROSITE" id="PS50168">
    <property type="entry name" value="DED"/>
    <property type="match status" value="1"/>
</dbReference>
<dbReference type="GO" id="GO:0003677">
    <property type="term" value="F:DNA binding"/>
    <property type="evidence" value="ECO:0007669"/>
    <property type="project" value="UniProtKB-KW"/>
</dbReference>
<evidence type="ECO:0000256" key="7">
    <source>
        <dbReference type="SAM" id="MobiDB-lite"/>
    </source>
</evidence>
<keyword evidence="5" id="KW-0804">Transcription</keyword>
<keyword evidence="2" id="KW-0053">Apoptosis</keyword>
<evidence type="ECO:0000256" key="3">
    <source>
        <dbReference type="ARBA" id="ARBA00023015"/>
    </source>
</evidence>
<evidence type="ECO:0000256" key="4">
    <source>
        <dbReference type="ARBA" id="ARBA00023125"/>
    </source>
</evidence>
<evidence type="ECO:0000313" key="10">
    <source>
        <dbReference type="Proteomes" id="UP000693946"/>
    </source>
</evidence>
<dbReference type="PANTHER" id="PTHR15205:SF1">
    <property type="entry name" value="DNA-BINDING DEATH EFFECTOR DOMAIN-CONTAINING PROTEIN 2"/>
    <property type="match status" value="1"/>
</dbReference>
<name>A0AAV6PTA8_SOLSE</name>
<accession>A0AAV6PTA8</accession>
<reference evidence="9 10" key="1">
    <citation type="journal article" date="2021" name="Sci. Rep.">
        <title>Chromosome anchoring in Senegalese sole (Solea senegalensis) reveals sex-associated markers and genome rearrangements in flatfish.</title>
        <authorList>
            <person name="Guerrero-Cozar I."/>
            <person name="Gomez-Garrido J."/>
            <person name="Berbel C."/>
            <person name="Martinez-Blanch J.F."/>
            <person name="Alioto T."/>
            <person name="Claros M.G."/>
            <person name="Gagnaire P.A."/>
            <person name="Manchado M."/>
        </authorList>
    </citation>
    <scope>NUCLEOTIDE SEQUENCE [LARGE SCALE GENOMIC DNA]</scope>
    <source>
        <strain evidence="9">Sse05_10M</strain>
    </source>
</reference>
<dbReference type="InterPro" id="IPR001875">
    <property type="entry name" value="DED_dom"/>
</dbReference>
<comment type="caution">
    <text evidence="9">The sequence shown here is derived from an EMBL/GenBank/DDBJ whole genome shotgun (WGS) entry which is preliminary data.</text>
</comment>
<evidence type="ECO:0000256" key="1">
    <source>
        <dbReference type="ARBA" id="ARBA00004123"/>
    </source>
</evidence>
<evidence type="ECO:0000313" key="9">
    <source>
        <dbReference type="EMBL" id="KAG7475834.1"/>
    </source>
</evidence>
<dbReference type="PANTHER" id="PTHR15205">
    <property type="entry name" value="DEATH EFFECTOR DOMAIN-CONTAINING PROTEIN"/>
    <property type="match status" value="1"/>
</dbReference>
<dbReference type="Pfam" id="PF20694">
    <property type="entry name" value="TRADD-like_N"/>
    <property type="match status" value="1"/>
</dbReference>
<organism evidence="9 10">
    <name type="scientific">Solea senegalensis</name>
    <name type="common">Senegalese sole</name>
    <dbReference type="NCBI Taxonomy" id="28829"/>
    <lineage>
        <taxon>Eukaryota</taxon>
        <taxon>Metazoa</taxon>
        <taxon>Chordata</taxon>
        <taxon>Craniata</taxon>
        <taxon>Vertebrata</taxon>
        <taxon>Euteleostomi</taxon>
        <taxon>Actinopterygii</taxon>
        <taxon>Neopterygii</taxon>
        <taxon>Teleostei</taxon>
        <taxon>Neoteleostei</taxon>
        <taxon>Acanthomorphata</taxon>
        <taxon>Carangaria</taxon>
        <taxon>Pleuronectiformes</taxon>
        <taxon>Pleuronectoidei</taxon>
        <taxon>Soleidae</taxon>
        <taxon>Solea</taxon>
    </lineage>
</organism>
<dbReference type="InterPro" id="IPR038856">
    <property type="entry name" value="DEDD/DEDD2"/>
</dbReference>
<protein>
    <submittedName>
        <fullName evidence="9">DNA-binding death effector domain-containing protein 2 isoform X1</fullName>
    </submittedName>
</protein>
<dbReference type="GO" id="GO:0005730">
    <property type="term" value="C:nucleolus"/>
    <property type="evidence" value="ECO:0007669"/>
    <property type="project" value="TreeGrafter"/>
</dbReference>
<feature type="compositionally biased region" description="Pro residues" evidence="7">
    <location>
        <begin position="342"/>
        <end position="351"/>
    </location>
</feature>
<sequence>MHVYQGPSTATFSKQCCYRASFTLRNVTDYVTCQRGNLLHWLRLLLLTTTNILRSFLSKYSVTTTTLNTEHSQLTLSRMFQDSVPLVNGDNRLDSGGSVKRGHKLTLTMATVQYQVYHLRDSLYWDETDCLNYYGMLSLHEVFEIVGSQLTETDIEVLSFILNETYPTPHPLNPAGWTVDPCEGDPDGLGVSPSPELLKAWRRLKPRASQQPLVVSYKSKSGLELLLELERRGYLSDGNLEPLLELLRVLTRHDLLPLVSHKKRRTVSPERTGRRCGTENRESVCISGMRQTEIPLPYFTQQLRTSIYPPVPEPPARRRRKKRGNGWSRRPKKTSRHCQPQLPTPPPPPPHKMSCDIRLRVRAEYLEHESALRDSVSSDKQQPLERQFELFSRASSLLRARDLGSIICNIKFTELDNLEAFWGDYLSGALLEALKGVFITDSLRMAAGTEGVRLLIGVDQDDYEEGRRLLRAKRLSSSCNGGHTETR</sequence>
<feature type="region of interest" description="Disordered" evidence="7">
    <location>
        <begin position="305"/>
        <end position="354"/>
    </location>
</feature>
<evidence type="ECO:0000256" key="2">
    <source>
        <dbReference type="ARBA" id="ARBA00022703"/>
    </source>
</evidence>
<feature type="compositionally biased region" description="Basic residues" evidence="7">
    <location>
        <begin position="317"/>
        <end position="336"/>
    </location>
</feature>
<dbReference type="EMBL" id="JAGKHQ010000021">
    <property type="protein sequence ID" value="KAG7475834.1"/>
    <property type="molecule type" value="Genomic_DNA"/>
</dbReference>